<evidence type="ECO:0000256" key="1">
    <source>
        <dbReference type="ARBA" id="ARBA00005184"/>
    </source>
</evidence>
<evidence type="ECO:0000313" key="9">
    <source>
        <dbReference type="Proteomes" id="UP001341245"/>
    </source>
</evidence>
<comment type="pathway">
    <text evidence="1">Glycan metabolism; pectin degradation; 2-dehydro-3-deoxy-D-gluconate from pectin: step 1/5.</text>
</comment>
<feature type="domain" description="Pectinesterase catalytic" evidence="7">
    <location>
        <begin position="54"/>
        <end position="335"/>
    </location>
</feature>
<feature type="domain" description="Pectinesterase catalytic" evidence="7">
    <location>
        <begin position="437"/>
        <end position="734"/>
    </location>
</feature>
<evidence type="ECO:0000256" key="4">
    <source>
        <dbReference type="ARBA" id="ARBA00022801"/>
    </source>
</evidence>
<dbReference type="InterPro" id="IPR012334">
    <property type="entry name" value="Pectin_lyas_fold"/>
</dbReference>
<dbReference type="SUPFAM" id="SSF51126">
    <property type="entry name" value="Pectin lyase-like"/>
    <property type="match status" value="4"/>
</dbReference>
<evidence type="ECO:0000256" key="6">
    <source>
        <dbReference type="SAM" id="MobiDB-lite"/>
    </source>
</evidence>
<keyword evidence="4" id="KW-0378">Hydrolase</keyword>
<dbReference type="PANTHER" id="PTHR31321">
    <property type="entry name" value="ACYL-COA THIOESTER HYDROLASE YBHC-RELATED"/>
    <property type="match status" value="1"/>
</dbReference>
<proteinExistence type="inferred from homology"/>
<dbReference type="Proteomes" id="UP001341245">
    <property type="component" value="Unassembled WGS sequence"/>
</dbReference>
<feature type="region of interest" description="Disordered" evidence="6">
    <location>
        <begin position="762"/>
        <end position="785"/>
    </location>
</feature>
<evidence type="ECO:0000256" key="5">
    <source>
        <dbReference type="ARBA" id="ARBA00023085"/>
    </source>
</evidence>
<comment type="similarity">
    <text evidence="2">Belongs to the pectinesterase family.</text>
</comment>
<name>A0ABR0TD76_AURPU</name>
<feature type="domain" description="Pectinesterase catalytic" evidence="7">
    <location>
        <begin position="793"/>
        <end position="1077"/>
    </location>
</feature>
<evidence type="ECO:0000313" key="8">
    <source>
        <dbReference type="EMBL" id="KAK6002092.1"/>
    </source>
</evidence>
<gene>
    <name evidence="8" type="ORF">QM012_001730</name>
</gene>
<comment type="caution">
    <text evidence="8">The sequence shown here is derived from an EMBL/GenBank/DDBJ whole genome shotgun (WGS) entry which is preliminary data.</text>
</comment>
<evidence type="ECO:0000259" key="7">
    <source>
        <dbReference type="Pfam" id="PF01095"/>
    </source>
</evidence>
<organism evidence="8 9">
    <name type="scientific">Aureobasidium pullulans</name>
    <name type="common">Black yeast</name>
    <name type="synonym">Pullularia pullulans</name>
    <dbReference type="NCBI Taxonomy" id="5580"/>
    <lineage>
        <taxon>Eukaryota</taxon>
        <taxon>Fungi</taxon>
        <taxon>Dikarya</taxon>
        <taxon>Ascomycota</taxon>
        <taxon>Pezizomycotina</taxon>
        <taxon>Dothideomycetes</taxon>
        <taxon>Dothideomycetidae</taxon>
        <taxon>Dothideales</taxon>
        <taxon>Saccotheciaceae</taxon>
        <taxon>Aureobasidium</taxon>
    </lineage>
</organism>
<dbReference type="Gene3D" id="2.160.20.10">
    <property type="entry name" value="Single-stranded right-handed beta-helix, Pectin lyase-like"/>
    <property type="match status" value="4"/>
</dbReference>
<dbReference type="EMBL" id="JASGXD010000012">
    <property type="protein sequence ID" value="KAK6002092.1"/>
    <property type="molecule type" value="Genomic_DNA"/>
</dbReference>
<reference evidence="8 9" key="1">
    <citation type="submission" date="2023-11" db="EMBL/GenBank/DDBJ databases">
        <title>Draft genome sequence and annotation of the polyextremotolerant black yeast-like fungus Aureobasidium pullulans NRRL 62042.</title>
        <authorList>
            <person name="Dielentheis-Frenken M.R.E."/>
            <person name="Wibberg D."/>
            <person name="Blank L.M."/>
            <person name="Tiso T."/>
        </authorList>
    </citation>
    <scope>NUCLEOTIDE SEQUENCE [LARGE SCALE GENOMIC DNA]</scope>
    <source>
        <strain evidence="8 9">NRRL 62042</strain>
    </source>
</reference>
<accession>A0ABR0TD76</accession>
<dbReference type="InterPro" id="IPR000070">
    <property type="entry name" value="Pectinesterase_cat"/>
</dbReference>
<sequence length="1941" mass="202122">MRTSILSSAFGMAAFAACQNSTFASSTTSLGASSSSLISSTSSTSGISSSVTAITVALDGSAQFTAINAAVNAAQNSGVPTVVVKAGTYSESVAISGTQTVTIVGPTASSVAQNQVNIVTSGTNGVVNIATSNTQGITLKNLNLTNLATSGTAPAVSIRGSKHGIYNCALVSSSYGVYYSSYGFALIASSYIEGTDKLFYNYPTAYVYGSTIVPTASNALIMYGKGIAAGNANAGNATLIVDSSSVVQKAGLINTYVYLAAPNGNYSQAIYRNNNLGSLIAPSGFYSSSCSSAVFYGEFSNSGAGAYSVNSQARVAACDVQLSVAQVSDFTIDKVFGSAFAGYSSSDTTWIDSSVLNTIQRSDAAQIAAFSSSSVSSSSASTSSLSMSSTSSSASSSSANSTPSSASSLSNSISSSSTASVSSSSTCATPTPSATLVVSQNATACQYNNISAAIAALPNDSKPYTIYIEPGVYNEQISINRNGKVTLVGATSFKNDYSQNQVKVQFSSGRSTSAGQDEQTPVINAKKTNDNSGLALYNIDFINSYPQTANTAALAADFYGNNMAAYGCSFIGFQDTLLANKGVQVFSNCYVEGSIDFIWGFGTAYFYRSVIASNTKGACVTAQGRVVTTPAAYIFDECLVTYTSTYGSTFAATYLGRPYSNYSTVVYKNSYLDKHINPAGWQVWSTGNPQTSNVTFGEYNNTGPGAWVSGIARVSFATNMTDDQVADYTLSSWVGDTSFIDQNAWNYEPSWSFPAYTTTSSASSTSSGVSGPTSTSSINAHPDSGSVPPQYAVVVSADGQHNASFTNLTAALASLPNDSTNQTIFVYAGTYNEQVPSINRPGAIRVIGYTSGSPGQSYKDNSVTVTFARGLSVSPLPSGHSDAETATISTASNRISFYNINFINSDNLDGLEANYVTLAASIYGNDIGFYGCSFEGWQDTLLTGATTGYQYYESCYISGAIDFIWGYSKSFFKGCTIGAKRQKSAMTAQSRASSSAIGGYIFDQCLFTAATDATVDLTDSVYLGRPYSAYALVVVKNSYLDDVINPSGWKVWSTTDPRTDYITFAEYNNVGPGSWANNVAARQAFGNATLLTYDPYSLESVMDDTAWIDMTYWNTIVTPQPAVDNTTTPTNVTVSGSSSYNGTVPPSGALIVSKNAIEGVTTYDTIQAALDAAPTSSKSNATIFIYPGVYEEQLIVNKSGTTVFMGYSDSTDDYSKNQVTIQQSYGVDTQGTGSDVDAATVYATGNYFYAYNVNFRNNNGTQQNIASLGFAIKSSKYAFMHGCQIYGNQDTLYISGSLFAFKSYVEGNVDFIFGAGSGYFLNSTISPNEDGDAITAAKRATNTTSAGFVFDQCTIVPAAGSSGFKNVSLGRPWNNFARVLYAGCYLDGSIGSAGWTQWSKSSPQTDGVTFAEYHNFGPGSNICNRASFSEQLSDADAAQFELTNFFPTTSWIDFSVVDVQPFSAGFGSAPVGCVSSSSSSMISTLSSSSSTTLPLVTTQVTTTIIQKATTYTTLVQGDTTSTLVTYVTENDGITVTPSPILKTSVIKSTDFVTSTTTKAGKTTTVKSTSVVLATATASAKDVTLKQTSVVSSETTVSGKDTTVKSTETDYFTTTVAGKTSTVKATSTVLVTSTSSLKPVTITESIGSVVTVYETSTLKASTISSTATIQAPDVTSSTTLKPSTVTVSSLSVKTTTKGTTITASCVPTAAAARLFRRGLEARAAGTTTIFISTTLTSFVKTSVITSAGSTIYTSVTSTSTIAPTSTLKAATSTVLSTLFATSTDLVTESAVDATATSIILSTSTITETAAGSTVTSLAYSTEYDTVSLPGSTYYSVATVSSTEKISASAATVTSYKLVSSTTVVTADQSTLTITNSADSTTTIATMLPASTTTIVKTSSLKGSTVEITVTPGPSTKTTTVKSTTTVFTTVTKTAKNAPACTD</sequence>
<keyword evidence="5" id="KW-0063">Aspartyl esterase</keyword>
<dbReference type="Pfam" id="PF01095">
    <property type="entry name" value="Pectinesterase"/>
    <property type="match status" value="4"/>
</dbReference>
<feature type="compositionally biased region" description="Low complexity" evidence="6">
    <location>
        <begin position="762"/>
        <end position="777"/>
    </location>
</feature>
<dbReference type="PANTHER" id="PTHR31321:SF58">
    <property type="entry name" value="METHYLESTERASE, PUTATIVE-RELATED"/>
    <property type="match status" value="1"/>
</dbReference>
<dbReference type="EC" id="3.1.1.11" evidence="3"/>
<protein>
    <recommendedName>
        <fullName evidence="3">pectinesterase</fullName>
        <ecNumber evidence="3">3.1.1.11</ecNumber>
    </recommendedName>
</protein>
<feature type="domain" description="Pectinesterase catalytic" evidence="7">
    <location>
        <begin position="1156"/>
        <end position="1446"/>
    </location>
</feature>
<evidence type="ECO:0000256" key="2">
    <source>
        <dbReference type="ARBA" id="ARBA00008891"/>
    </source>
</evidence>
<dbReference type="InterPro" id="IPR011050">
    <property type="entry name" value="Pectin_lyase_fold/virulence"/>
</dbReference>
<evidence type="ECO:0000256" key="3">
    <source>
        <dbReference type="ARBA" id="ARBA00013229"/>
    </source>
</evidence>
<keyword evidence="9" id="KW-1185">Reference proteome</keyword>
<dbReference type="PROSITE" id="PS51257">
    <property type="entry name" value="PROKAR_LIPOPROTEIN"/>
    <property type="match status" value="1"/>
</dbReference>